<dbReference type="Proteomes" id="UP000195106">
    <property type="component" value="Unassembled WGS sequence"/>
</dbReference>
<dbReference type="EMBL" id="MDHJ01000001">
    <property type="protein sequence ID" value="OUE07354.1"/>
    <property type="molecule type" value="Genomic_DNA"/>
</dbReference>
<dbReference type="AlphaFoldDB" id="A0A251XP56"/>
<gene>
    <name evidence="1" type="ORF">CMsap09_00300</name>
</gene>
<name>A0A251XP56_9MICO</name>
<accession>A0A251XP56</accession>
<reference evidence="1 2" key="1">
    <citation type="submission" date="2016-08" db="EMBL/GenBank/DDBJ databases">
        <title>Genome sequence of Clavibacter michiganensis spp. strain CASJ009.</title>
        <authorList>
            <person name="Thapa S.P."/>
            <person name="Coaker G."/>
        </authorList>
    </citation>
    <scope>NUCLEOTIDE SEQUENCE [LARGE SCALE GENOMIC DNA]</scope>
    <source>
        <strain evidence="1">CASJ009</strain>
    </source>
</reference>
<organism evidence="1 2">
    <name type="scientific">Clavibacter michiganensis</name>
    <dbReference type="NCBI Taxonomy" id="28447"/>
    <lineage>
        <taxon>Bacteria</taxon>
        <taxon>Bacillati</taxon>
        <taxon>Actinomycetota</taxon>
        <taxon>Actinomycetes</taxon>
        <taxon>Micrococcales</taxon>
        <taxon>Microbacteriaceae</taxon>
        <taxon>Clavibacter</taxon>
    </lineage>
</organism>
<comment type="caution">
    <text evidence="1">The sequence shown here is derived from an EMBL/GenBank/DDBJ whole genome shotgun (WGS) entry which is preliminary data.</text>
</comment>
<sequence>MSAAWCVGTSTGKSVPARGPLPMVRVVRDVEDTALTFSAAPNACTSVVT</sequence>
<evidence type="ECO:0000313" key="1">
    <source>
        <dbReference type="EMBL" id="OUE07354.1"/>
    </source>
</evidence>
<proteinExistence type="predicted"/>
<evidence type="ECO:0000313" key="2">
    <source>
        <dbReference type="Proteomes" id="UP000195106"/>
    </source>
</evidence>
<protein>
    <submittedName>
        <fullName evidence="1">Uncharacterized protein</fullName>
    </submittedName>
</protein>